<feature type="domain" description="Radical SAM core" evidence="6">
    <location>
        <begin position="139"/>
        <end position="372"/>
    </location>
</feature>
<reference evidence="7" key="1">
    <citation type="journal article" date="2021" name="PeerJ">
        <title>Extensive microbial diversity within the chicken gut microbiome revealed by metagenomics and culture.</title>
        <authorList>
            <person name="Gilroy R."/>
            <person name="Ravi A."/>
            <person name="Getino M."/>
            <person name="Pursley I."/>
            <person name="Horton D.L."/>
            <person name="Alikhan N.F."/>
            <person name="Baker D."/>
            <person name="Gharbi K."/>
            <person name="Hall N."/>
            <person name="Watson M."/>
            <person name="Adriaenssens E.M."/>
            <person name="Foster-Nyarko E."/>
            <person name="Jarju S."/>
            <person name="Secka A."/>
            <person name="Antonio M."/>
            <person name="Oren A."/>
            <person name="Chaudhuri R.R."/>
            <person name="La Ragione R."/>
            <person name="Hildebrand F."/>
            <person name="Pallen M.J."/>
        </authorList>
    </citation>
    <scope>NUCLEOTIDE SEQUENCE</scope>
    <source>
        <strain evidence="7">CHK198-12963</strain>
    </source>
</reference>
<proteinExistence type="predicted"/>
<dbReference type="CDD" id="cd01335">
    <property type="entry name" value="Radical_SAM"/>
    <property type="match status" value="1"/>
</dbReference>
<dbReference type="InterPro" id="IPR024025">
    <property type="entry name" value="SCIFF_rSAM_maturase"/>
</dbReference>
<dbReference type="InterPro" id="IPR023867">
    <property type="entry name" value="Sulphatase_maturase_rSAM"/>
</dbReference>
<keyword evidence="4" id="KW-0408">Iron</keyword>
<dbReference type="Gene3D" id="3.20.20.70">
    <property type="entry name" value="Aldolase class I"/>
    <property type="match status" value="1"/>
</dbReference>
<dbReference type="SFLD" id="SFLDG01386">
    <property type="entry name" value="main_SPASM_domain-containing"/>
    <property type="match status" value="1"/>
</dbReference>
<dbReference type="PANTHER" id="PTHR43273:SF8">
    <property type="entry name" value="RADICAL SAM DOMAIN PROTEIN"/>
    <property type="match status" value="1"/>
</dbReference>
<evidence type="ECO:0000256" key="1">
    <source>
        <dbReference type="ARBA" id="ARBA00001966"/>
    </source>
</evidence>
<evidence type="ECO:0000313" key="7">
    <source>
        <dbReference type="EMBL" id="HJC66769.1"/>
    </source>
</evidence>
<keyword evidence="5" id="KW-0411">Iron-sulfur</keyword>
<dbReference type="SUPFAM" id="SSF102114">
    <property type="entry name" value="Radical SAM enzymes"/>
    <property type="match status" value="1"/>
</dbReference>
<evidence type="ECO:0000259" key="6">
    <source>
        <dbReference type="PROSITE" id="PS51918"/>
    </source>
</evidence>
<comment type="cofactor">
    <cofactor evidence="1">
        <name>[4Fe-4S] cluster</name>
        <dbReference type="ChEBI" id="CHEBI:49883"/>
    </cofactor>
</comment>
<evidence type="ECO:0000256" key="3">
    <source>
        <dbReference type="ARBA" id="ARBA00022723"/>
    </source>
</evidence>
<dbReference type="PANTHER" id="PTHR43273">
    <property type="entry name" value="ANAEROBIC SULFATASE-MATURATING ENZYME HOMOLOG ASLB-RELATED"/>
    <property type="match status" value="1"/>
</dbReference>
<keyword evidence="2" id="KW-0949">S-adenosyl-L-methionine</keyword>
<dbReference type="SFLD" id="SFLDG01067">
    <property type="entry name" value="SPASM/twitch_domain_containing"/>
    <property type="match status" value="1"/>
</dbReference>
<reference evidence="7" key="2">
    <citation type="submission" date="2021-04" db="EMBL/GenBank/DDBJ databases">
        <authorList>
            <person name="Gilroy R."/>
        </authorList>
    </citation>
    <scope>NUCLEOTIDE SEQUENCE</scope>
    <source>
        <strain evidence="7">CHK198-12963</strain>
    </source>
</reference>
<dbReference type="CDD" id="cd21124">
    <property type="entry name" value="SPASM_CteB-like"/>
    <property type="match status" value="1"/>
</dbReference>
<evidence type="ECO:0000256" key="4">
    <source>
        <dbReference type="ARBA" id="ARBA00023004"/>
    </source>
</evidence>
<dbReference type="InterPro" id="IPR013785">
    <property type="entry name" value="Aldolase_TIM"/>
</dbReference>
<dbReference type="SFLD" id="SFLDG01384">
    <property type="entry name" value="thioether_bond_formation_requi"/>
    <property type="match status" value="1"/>
</dbReference>
<evidence type="ECO:0000313" key="8">
    <source>
        <dbReference type="Proteomes" id="UP000823863"/>
    </source>
</evidence>
<name>A0A9D2PUQ3_9FIRM</name>
<dbReference type="InterPro" id="IPR047602">
    <property type="entry name" value="SPASM_CteB-like"/>
</dbReference>
<evidence type="ECO:0000256" key="5">
    <source>
        <dbReference type="ARBA" id="ARBA00023014"/>
    </source>
</evidence>
<dbReference type="NCBIfam" id="TIGR04085">
    <property type="entry name" value="rSAM_more_4Fe4S"/>
    <property type="match status" value="1"/>
</dbReference>
<dbReference type="EMBL" id="DWWB01000049">
    <property type="protein sequence ID" value="HJC66769.1"/>
    <property type="molecule type" value="Genomic_DNA"/>
</dbReference>
<dbReference type="NCBIfam" id="TIGR03974">
    <property type="entry name" value="rSAM_six_Cys"/>
    <property type="match status" value="1"/>
</dbReference>
<dbReference type="InterPro" id="IPR023885">
    <property type="entry name" value="4Fe4S-binding_SPASM_dom"/>
</dbReference>
<evidence type="ECO:0000256" key="2">
    <source>
        <dbReference type="ARBA" id="ARBA00022691"/>
    </source>
</evidence>
<accession>A0A9D2PUQ3</accession>
<keyword evidence="3" id="KW-0479">Metal-binding</keyword>
<dbReference type="GO" id="GO:0051536">
    <property type="term" value="F:iron-sulfur cluster binding"/>
    <property type="evidence" value="ECO:0007669"/>
    <property type="project" value="UniProtKB-KW"/>
</dbReference>
<dbReference type="GO" id="GO:0046872">
    <property type="term" value="F:metal ion binding"/>
    <property type="evidence" value="ECO:0007669"/>
    <property type="project" value="UniProtKB-KW"/>
</dbReference>
<dbReference type="PROSITE" id="PS51918">
    <property type="entry name" value="RADICAL_SAM"/>
    <property type="match status" value="1"/>
</dbReference>
<dbReference type="InterPro" id="IPR007197">
    <property type="entry name" value="rSAM"/>
</dbReference>
<dbReference type="Pfam" id="PF04055">
    <property type="entry name" value="Radical_SAM"/>
    <property type="match status" value="1"/>
</dbReference>
<gene>
    <name evidence="7" type="primary">scfB</name>
    <name evidence="7" type="ORF">H9931_08640</name>
</gene>
<comment type="caution">
    <text evidence="7">The sequence shown here is derived from an EMBL/GenBank/DDBJ whole genome shotgun (WGS) entry which is preliminary data.</text>
</comment>
<sequence>MGVFPCVRQRDHWALRRPVRRRQPERAPYKKERECIFVIHQYQNNGYNIVMDVNSGSVHVVEPVVYDAIASAAEQIRELEKPETLSDQVKEKVFSDLKGKYSSQEIGEALEDIQELINLEQLFTRDIYKDFVMDFKKRKTVVKALCLHIAHDCNLACRYCFAEEGEYHGRRALMSYEVGKKALDFLIANSGNRRNLEVDFFGGEPLLNWDVVKRLVEYGRSQEEAHNKKFRFTLTTNGVLLNDEVMEFCNREMGNVVLSLDGRKEVNDQMRPFRNGSGSYDLIVPKFRKFAESRDQNNYYVRGTFTRNNLDFSKDVLHYADLGFQQMSMEPVVADPSEPYAIREEDIPQILEEYDKLAVEYIKRKKEGRGFNFFHFMIDLNAGPCVAKRLAGCGSGTEYLAVTPWGDLYPCHQFVGNEQFLLGNVDTGIVNTQVRDEFKMCNVYAKEKCKDCFARFYCSGGCAANAWNFSNSITGAYEIGCEMQKKRIECAIMIKAALAEDEA</sequence>
<dbReference type="Proteomes" id="UP000823863">
    <property type="component" value="Unassembled WGS sequence"/>
</dbReference>
<dbReference type="AlphaFoldDB" id="A0A9D2PUQ3"/>
<dbReference type="InterPro" id="IPR058240">
    <property type="entry name" value="rSAM_sf"/>
</dbReference>
<protein>
    <submittedName>
        <fullName evidence="7">Thioether cross-link-forming SCIFF peptide maturase</fullName>
    </submittedName>
</protein>
<dbReference type="Pfam" id="PF13186">
    <property type="entry name" value="SPASM"/>
    <property type="match status" value="1"/>
</dbReference>
<dbReference type="GO" id="GO:0016491">
    <property type="term" value="F:oxidoreductase activity"/>
    <property type="evidence" value="ECO:0007669"/>
    <property type="project" value="InterPro"/>
</dbReference>
<dbReference type="SFLD" id="SFLDS00029">
    <property type="entry name" value="Radical_SAM"/>
    <property type="match status" value="1"/>
</dbReference>
<organism evidence="7 8">
    <name type="scientific">Candidatus Enterocloster excrementigallinarum</name>
    <dbReference type="NCBI Taxonomy" id="2838558"/>
    <lineage>
        <taxon>Bacteria</taxon>
        <taxon>Bacillati</taxon>
        <taxon>Bacillota</taxon>
        <taxon>Clostridia</taxon>
        <taxon>Lachnospirales</taxon>
        <taxon>Lachnospiraceae</taxon>
        <taxon>Enterocloster</taxon>
    </lineage>
</organism>